<organism evidence="1 2">
    <name type="scientific">Hyalomma asiaticum</name>
    <name type="common">Tick</name>
    <dbReference type="NCBI Taxonomy" id="266040"/>
    <lineage>
        <taxon>Eukaryota</taxon>
        <taxon>Metazoa</taxon>
        <taxon>Ecdysozoa</taxon>
        <taxon>Arthropoda</taxon>
        <taxon>Chelicerata</taxon>
        <taxon>Arachnida</taxon>
        <taxon>Acari</taxon>
        <taxon>Parasitiformes</taxon>
        <taxon>Ixodida</taxon>
        <taxon>Ixodoidea</taxon>
        <taxon>Ixodidae</taxon>
        <taxon>Hyalomminae</taxon>
        <taxon>Hyalomma</taxon>
    </lineage>
</organism>
<reference evidence="1" key="1">
    <citation type="submission" date="2020-05" db="EMBL/GenBank/DDBJ databases">
        <title>Large-scale comparative analyses of tick genomes elucidate their genetic diversity and vector capacities.</title>
        <authorList>
            <person name="Jia N."/>
            <person name="Wang J."/>
            <person name="Shi W."/>
            <person name="Du L."/>
            <person name="Sun Y."/>
            <person name="Zhan W."/>
            <person name="Jiang J."/>
            <person name="Wang Q."/>
            <person name="Zhang B."/>
            <person name="Ji P."/>
            <person name="Sakyi L.B."/>
            <person name="Cui X."/>
            <person name="Yuan T."/>
            <person name="Jiang B."/>
            <person name="Yang W."/>
            <person name="Lam T.T.-Y."/>
            <person name="Chang Q."/>
            <person name="Ding S."/>
            <person name="Wang X."/>
            <person name="Zhu J."/>
            <person name="Ruan X."/>
            <person name="Zhao L."/>
            <person name="Wei J."/>
            <person name="Que T."/>
            <person name="Du C."/>
            <person name="Cheng J."/>
            <person name="Dai P."/>
            <person name="Han X."/>
            <person name="Huang E."/>
            <person name="Gao Y."/>
            <person name="Liu J."/>
            <person name="Shao H."/>
            <person name="Ye R."/>
            <person name="Li L."/>
            <person name="Wei W."/>
            <person name="Wang X."/>
            <person name="Wang C."/>
            <person name="Yang T."/>
            <person name="Huo Q."/>
            <person name="Li W."/>
            <person name="Guo W."/>
            <person name="Chen H."/>
            <person name="Zhou L."/>
            <person name="Ni X."/>
            <person name="Tian J."/>
            <person name="Zhou Y."/>
            <person name="Sheng Y."/>
            <person name="Liu T."/>
            <person name="Pan Y."/>
            <person name="Xia L."/>
            <person name="Li J."/>
            <person name="Zhao F."/>
            <person name="Cao W."/>
        </authorList>
    </citation>
    <scope>NUCLEOTIDE SEQUENCE</scope>
    <source>
        <strain evidence="1">Hyas-2018</strain>
    </source>
</reference>
<dbReference type="Proteomes" id="UP000821845">
    <property type="component" value="Chromosome 9"/>
</dbReference>
<sequence length="71" mass="8289">MSHFLCVLQQTFEECVQRGGDGCSFVEGRPHRSLMVPYFCGQDPRCLTIKVKTVYAAKRCRVHLNTWRYYA</sequence>
<protein>
    <submittedName>
        <fullName evidence="1">Uncharacterized protein</fullName>
    </submittedName>
</protein>
<dbReference type="EMBL" id="CM023489">
    <property type="protein sequence ID" value="KAH6923044.1"/>
    <property type="molecule type" value="Genomic_DNA"/>
</dbReference>
<keyword evidence="2" id="KW-1185">Reference proteome</keyword>
<proteinExistence type="predicted"/>
<accession>A0ACB7RNN4</accession>
<evidence type="ECO:0000313" key="1">
    <source>
        <dbReference type="EMBL" id="KAH6923044.1"/>
    </source>
</evidence>
<gene>
    <name evidence="1" type="ORF">HPB50_020768</name>
</gene>
<name>A0ACB7RNN4_HYAAI</name>
<evidence type="ECO:0000313" key="2">
    <source>
        <dbReference type="Proteomes" id="UP000821845"/>
    </source>
</evidence>
<comment type="caution">
    <text evidence="1">The sequence shown here is derived from an EMBL/GenBank/DDBJ whole genome shotgun (WGS) entry which is preliminary data.</text>
</comment>